<dbReference type="Proteomes" id="UP000485058">
    <property type="component" value="Unassembled WGS sequence"/>
</dbReference>
<reference evidence="2 3" key="1">
    <citation type="submission" date="2020-02" db="EMBL/GenBank/DDBJ databases">
        <title>Draft genome sequence of Haematococcus lacustris strain NIES-144.</title>
        <authorList>
            <person name="Morimoto D."/>
            <person name="Nakagawa S."/>
            <person name="Yoshida T."/>
            <person name="Sawayama S."/>
        </authorList>
    </citation>
    <scope>NUCLEOTIDE SEQUENCE [LARGE SCALE GENOMIC DNA]</scope>
    <source>
        <strain evidence="2 3">NIES-144</strain>
    </source>
</reference>
<evidence type="ECO:0000313" key="2">
    <source>
        <dbReference type="EMBL" id="GFH21458.1"/>
    </source>
</evidence>
<accession>A0A699ZT07</accession>
<feature type="region of interest" description="Disordered" evidence="1">
    <location>
        <begin position="76"/>
        <end position="102"/>
    </location>
</feature>
<organism evidence="2 3">
    <name type="scientific">Haematococcus lacustris</name>
    <name type="common">Green alga</name>
    <name type="synonym">Haematococcus pluvialis</name>
    <dbReference type="NCBI Taxonomy" id="44745"/>
    <lineage>
        <taxon>Eukaryota</taxon>
        <taxon>Viridiplantae</taxon>
        <taxon>Chlorophyta</taxon>
        <taxon>core chlorophytes</taxon>
        <taxon>Chlorophyceae</taxon>
        <taxon>CS clade</taxon>
        <taxon>Chlamydomonadales</taxon>
        <taxon>Haematococcaceae</taxon>
        <taxon>Haematococcus</taxon>
    </lineage>
</organism>
<dbReference type="EMBL" id="BLLF01001833">
    <property type="protein sequence ID" value="GFH21458.1"/>
    <property type="molecule type" value="Genomic_DNA"/>
</dbReference>
<evidence type="ECO:0000256" key="1">
    <source>
        <dbReference type="SAM" id="MobiDB-lite"/>
    </source>
</evidence>
<gene>
    <name evidence="2" type="ORF">HaLaN_18767</name>
</gene>
<proteinExistence type="predicted"/>
<evidence type="ECO:0000313" key="3">
    <source>
        <dbReference type="Proteomes" id="UP000485058"/>
    </source>
</evidence>
<keyword evidence="3" id="KW-1185">Reference proteome</keyword>
<name>A0A699ZT07_HAELA</name>
<comment type="caution">
    <text evidence="2">The sequence shown here is derived from an EMBL/GenBank/DDBJ whole genome shotgun (WGS) entry which is preliminary data.</text>
</comment>
<dbReference type="AlphaFoldDB" id="A0A699ZT07"/>
<sequence>MEGLSSDMRELGRNWAMLSRFEEAVQAKVGQYTAQGVSAGNRAADLNKAAFGSVKQHSVWRQLSVKTAASLAAGTKAGPGPEINHGETGWHDPCGLDVPPLA</sequence>
<protein>
    <submittedName>
        <fullName evidence="2">Subunit of retromer complex</fullName>
    </submittedName>
</protein>